<keyword evidence="10 13" id="KW-0408">Iron</keyword>
<dbReference type="GO" id="GO:0005506">
    <property type="term" value="F:iron ion binding"/>
    <property type="evidence" value="ECO:0007669"/>
    <property type="project" value="InterPro"/>
</dbReference>
<keyword evidence="12 15" id="KW-0472">Membrane</keyword>
<dbReference type="PANTHER" id="PTHR47944">
    <property type="entry name" value="CYTOCHROME P450 98A9"/>
    <property type="match status" value="1"/>
</dbReference>
<dbReference type="Pfam" id="PF00067">
    <property type="entry name" value="p450"/>
    <property type="match status" value="1"/>
</dbReference>
<evidence type="ECO:0000256" key="11">
    <source>
        <dbReference type="ARBA" id="ARBA00023033"/>
    </source>
</evidence>
<dbReference type="OrthoDB" id="1470350at2759"/>
<comment type="cofactor">
    <cofactor evidence="1 13">
        <name>heme</name>
        <dbReference type="ChEBI" id="CHEBI:30413"/>
    </cofactor>
</comment>
<dbReference type="FunFam" id="1.10.630.10:FF:000147">
    <property type="entry name" value="(S)-stylopine synthase 1"/>
    <property type="match status" value="1"/>
</dbReference>
<dbReference type="AlphaFoldDB" id="A0A200QMM5"/>
<evidence type="ECO:0000256" key="15">
    <source>
        <dbReference type="SAM" id="Phobius"/>
    </source>
</evidence>
<dbReference type="Gene3D" id="1.10.630.10">
    <property type="entry name" value="Cytochrome P450"/>
    <property type="match status" value="1"/>
</dbReference>
<keyword evidence="11 14" id="KW-0503">Monooxygenase</keyword>
<comment type="similarity">
    <text evidence="3 14">Belongs to the cytochrome P450 family.</text>
</comment>
<dbReference type="PRINTS" id="PR00385">
    <property type="entry name" value="P450"/>
</dbReference>
<evidence type="ECO:0000256" key="3">
    <source>
        <dbReference type="ARBA" id="ARBA00010617"/>
    </source>
</evidence>
<feature type="binding site" description="axial binding residue" evidence="13">
    <location>
        <position position="432"/>
    </location>
    <ligand>
        <name>heme</name>
        <dbReference type="ChEBI" id="CHEBI:30413"/>
    </ligand>
    <ligandPart>
        <name>Fe</name>
        <dbReference type="ChEBI" id="CHEBI:18248"/>
    </ligandPart>
</feature>
<dbReference type="GO" id="GO:0005789">
    <property type="term" value="C:endoplasmic reticulum membrane"/>
    <property type="evidence" value="ECO:0007669"/>
    <property type="project" value="UniProtKB-SubCell"/>
</dbReference>
<name>A0A200QMM5_MACCD</name>
<comment type="subcellular location">
    <subcellularLocation>
        <location evidence="2">Endoplasmic reticulum membrane</location>
        <topology evidence="2">Single-pass membrane protein</topology>
    </subcellularLocation>
</comment>
<evidence type="ECO:0000256" key="9">
    <source>
        <dbReference type="ARBA" id="ARBA00023002"/>
    </source>
</evidence>
<dbReference type="SUPFAM" id="SSF48264">
    <property type="entry name" value="Cytochrome P450"/>
    <property type="match status" value="1"/>
</dbReference>
<comment type="caution">
    <text evidence="16">The sequence shown here is derived from an EMBL/GenBank/DDBJ whole genome shotgun (WGS) entry which is preliminary data.</text>
</comment>
<dbReference type="PROSITE" id="PS00086">
    <property type="entry name" value="CYTOCHROME_P450"/>
    <property type="match status" value="1"/>
</dbReference>
<evidence type="ECO:0000256" key="6">
    <source>
        <dbReference type="ARBA" id="ARBA00022723"/>
    </source>
</evidence>
<dbReference type="PRINTS" id="PR00463">
    <property type="entry name" value="EP450I"/>
</dbReference>
<evidence type="ECO:0000256" key="4">
    <source>
        <dbReference type="ARBA" id="ARBA00022617"/>
    </source>
</evidence>
<sequence>MEESFWLVTASVIVVFALAKLLRKSSSISKMEWPAGPKKLPIIGNLHQLGGDVFHVVLANLAKVYGSVMTIWVGSWRPMIVISDIDKAWEVLVTKSSDYSARNLPDITKIISANWRNISCSDSGPFWQNLRKGLQGGALAPLNVISQYHLQEKDMQNLIKSMHLEASRNNGIIKPLDHLKQETVRLLSRLIFGQDFHDEKLVVGMHHALDDLVRISGYASLADAFKFAENLPSHKKSIREVYELKERVEKLVRPHIVSNPPTNTYLHFLQSQNFSEDVIISAILEVYDLGVDSTASTTVWALTFLVREQKIQEKLYQEIKNVTGGRSTVRVEEVSKLTYLQAVMKETMRMKPIAPMAIPHKTSRETSLMGKKVDKDTVIMVNLYAIHHNPNVFPEPYKFMPERFLQGEEHGGGNIKAMEQSLLPFSAGMRICAGMELGKLQLAYGLASLVNAFKWDCAVDGKLPDMSEDHCFILLMKNPLEARITPRNHC</sequence>
<keyword evidence="7" id="KW-0256">Endoplasmic reticulum</keyword>
<dbReference type="OMA" id="ISANWRN"/>
<keyword evidence="8 15" id="KW-1133">Transmembrane helix</keyword>
<dbReference type="InParanoid" id="A0A200QMM5"/>
<evidence type="ECO:0000256" key="5">
    <source>
        <dbReference type="ARBA" id="ARBA00022692"/>
    </source>
</evidence>
<protein>
    <submittedName>
        <fullName evidence="16">Cytochrome P450</fullName>
    </submittedName>
</protein>
<reference evidence="16 17" key="1">
    <citation type="journal article" date="2017" name="Mol. Plant">
        <title>The Genome of Medicinal Plant Macleaya cordata Provides New Insights into Benzylisoquinoline Alkaloids Metabolism.</title>
        <authorList>
            <person name="Liu X."/>
            <person name="Liu Y."/>
            <person name="Huang P."/>
            <person name="Ma Y."/>
            <person name="Qing Z."/>
            <person name="Tang Q."/>
            <person name="Cao H."/>
            <person name="Cheng P."/>
            <person name="Zheng Y."/>
            <person name="Yuan Z."/>
            <person name="Zhou Y."/>
            <person name="Liu J."/>
            <person name="Tang Z."/>
            <person name="Zhuo Y."/>
            <person name="Zhang Y."/>
            <person name="Yu L."/>
            <person name="Huang J."/>
            <person name="Yang P."/>
            <person name="Peng Q."/>
            <person name="Zhang J."/>
            <person name="Jiang W."/>
            <person name="Zhang Z."/>
            <person name="Lin K."/>
            <person name="Ro D.K."/>
            <person name="Chen X."/>
            <person name="Xiong X."/>
            <person name="Shang Y."/>
            <person name="Huang S."/>
            <person name="Zeng J."/>
        </authorList>
    </citation>
    <scope>NUCLEOTIDE SEQUENCE [LARGE SCALE GENOMIC DNA]</scope>
    <source>
        <strain evidence="17">cv. BLH2017</strain>
        <tissue evidence="16">Root</tissue>
    </source>
</reference>
<dbReference type="STRING" id="56857.A0A200QMM5"/>
<dbReference type="Proteomes" id="UP000195402">
    <property type="component" value="Unassembled WGS sequence"/>
</dbReference>
<evidence type="ECO:0000256" key="8">
    <source>
        <dbReference type="ARBA" id="ARBA00022989"/>
    </source>
</evidence>
<evidence type="ECO:0000256" key="10">
    <source>
        <dbReference type="ARBA" id="ARBA00023004"/>
    </source>
</evidence>
<dbReference type="EMBL" id="MVGT01001547">
    <property type="protein sequence ID" value="OVA11723.1"/>
    <property type="molecule type" value="Genomic_DNA"/>
</dbReference>
<keyword evidence="6 13" id="KW-0479">Metal-binding</keyword>
<evidence type="ECO:0000256" key="14">
    <source>
        <dbReference type="RuleBase" id="RU000461"/>
    </source>
</evidence>
<evidence type="ECO:0000256" key="12">
    <source>
        <dbReference type="ARBA" id="ARBA00023136"/>
    </source>
</evidence>
<dbReference type="GO" id="GO:0020037">
    <property type="term" value="F:heme binding"/>
    <property type="evidence" value="ECO:0007669"/>
    <property type="project" value="InterPro"/>
</dbReference>
<feature type="transmembrane region" description="Helical" evidence="15">
    <location>
        <begin position="6"/>
        <end position="22"/>
    </location>
</feature>
<keyword evidence="5 15" id="KW-0812">Transmembrane</keyword>
<evidence type="ECO:0000256" key="1">
    <source>
        <dbReference type="ARBA" id="ARBA00001971"/>
    </source>
</evidence>
<dbReference type="InterPro" id="IPR036396">
    <property type="entry name" value="Cyt_P450_sf"/>
</dbReference>
<gene>
    <name evidence="16" type="ORF">BVC80_41g7</name>
</gene>
<dbReference type="GO" id="GO:0016717">
    <property type="term" value="F:oxidoreductase activity, acting on paired donors, with oxidation of a pair of donors resulting in the reduction of molecular oxygen to two molecules of water"/>
    <property type="evidence" value="ECO:0007669"/>
    <property type="project" value="UniProtKB-ARBA"/>
</dbReference>
<evidence type="ECO:0000256" key="2">
    <source>
        <dbReference type="ARBA" id="ARBA00004389"/>
    </source>
</evidence>
<keyword evidence="17" id="KW-1185">Reference proteome</keyword>
<dbReference type="GO" id="GO:0004497">
    <property type="term" value="F:monooxygenase activity"/>
    <property type="evidence" value="ECO:0007669"/>
    <property type="project" value="UniProtKB-KW"/>
</dbReference>
<dbReference type="InterPro" id="IPR001128">
    <property type="entry name" value="Cyt_P450"/>
</dbReference>
<dbReference type="InterPro" id="IPR002401">
    <property type="entry name" value="Cyt_P450_E_grp-I"/>
</dbReference>
<keyword evidence="9 14" id="KW-0560">Oxidoreductase</keyword>
<dbReference type="PANTHER" id="PTHR47944:SF4">
    <property type="entry name" value="OS09G0441700 PROTEIN"/>
    <property type="match status" value="1"/>
</dbReference>
<keyword evidence="4 13" id="KW-0349">Heme</keyword>
<proteinExistence type="inferred from homology"/>
<organism evidence="16 17">
    <name type="scientific">Macleaya cordata</name>
    <name type="common">Five-seeded plume-poppy</name>
    <name type="synonym">Bocconia cordata</name>
    <dbReference type="NCBI Taxonomy" id="56857"/>
    <lineage>
        <taxon>Eukaryota</taxon>
        <taxon>Viridiplantae</taxon>
        <taxon>Streptophyta</taxon>
        <taxon>Embryophyta</taxon>
        <taxon>Tracheophyta</taxon>
        <taxon>Spermatophyta</taxon>
        <taxon>Magnoliopsida</taxon>
        <taxon>Ranunculales</taxon>
        <taxon>Papaveraceae</taxon>
        <taxon>Papaveroideae</taxon>
        <taxon>Macleaya</taxon>
    </lineage>
</organism>
<dbReference type="InterPro" id="IPR017972">
    <property type="entry name" value="Cyt_P450_CS"/>
</dbReference>
<evidence type="ECO:0000313" key="16">
    <source>
        <dbReference type="EMBL" id="OVA11723.1"/>
    </source>
</evidence>
<dbReference type="GO" id="GO:0033075">
    <property type="term" value="P:isoquinoline alkaloid biosynthetic process"/>
    <property type="evidence" value="ECO:0007669"/>
    <property type="project" value="UniProtKB-ARBA"/>
</dbReference>
<evidence type="ECO:0000256" key="13">
    <source>
        <dbReference type="PIRSR" id="PIRSR602401-1"/>
    </source>
</evidence>
<evidence type="ECO:0000313" key="17">
    <source>
        <dbReference type="Proteomes" id="UP000195402"/>
    </source>
</evidence>
<accession>A0A200QMM5</accession>
<evidence type="ECO:0000256" key="7">
    <source>
        <dbReference type="ARBA" id="ARBA00022824"/>
    </source>
</evidence>